<dbReference type="Pfam" id="PF09172">
    <property type="entry name" value="Vit_open_b-sht"/>
    <property type="match status" value="1"/>
</dbReference>
<keyword evidence="4" id="KW-0732">Signal</keyword>
<dbReference type="Gene3D" id="2.30.230.10">
    <property type="entry name" value="Lipovitellin, beta-sheet shell regions, chain A"/>
    <property type="match status" value="1"/>
</dbReference>
<dbReference type="InterPro" id="IPR015816">
    <property type="entry name" value="Vitellinogen_b-sht_N"/>
</dbReference>
<dbReference type="GO" id="GO:0005576">
    <property type="term" value="C:extracellular region"/>
    <property type="evidence" value="ECO:0007669"/>
    <property type="project" value="UniProtKB-SubCell"/>
</dbReference>
<reference evidence="11" key="1">
    <citation type="submission" date="2015-12" db="EMBL/GenBank/DDBJ databases">
        <title>De novo transcriptome assembly of four potential Pierce s Disease insect vectors from Arizona vineyards.</title>
        <authorList>
            <person name="Tassone E.E."/>
        </authorList>
    </citation>
    <scope>NUCLEOTIDE SEQUENCE</scope>
</reference>
<evidence type="ECO:0000256" key="5">
    <source>
        <dbReference type="ARBA" id="ARBA00022761"/>
    </source>
</evidence>
<accession>A0A1B6E862</accession>
<evidence type="ECO:0000256" key="1">
    <source>
        <dbReference type="ARBA" id="ARBA00004613"/>
    </source>
</evidence>
<evidence type="ECO:0000256" key="3">
    <source>
        <dbReference type="ARBA" id="ARBA00022525"/>
    </source>
</evidence>
<sequence>MFWEQTCLKMIRQIFIWSQLAISIVDSSYLHGAHICGPLVCHDGDVNKFNFNIGVKYNYNYNLIVDTMFDVASKNSSTLNINITFSLEFNSQCEAVLKISDAVILEGYYDSSEDPSLMFFELLSANPLRFYFDDGKIGEVCPHKNDSNWVVNFKKGILSSLQNTMARLDLGHYLVETDINGKCITEYKLKEVKGTSLILSKVKDIFSCTDRAQLNSFIPTSNYVFQNRNHKWTPLESNHSCVQYVDHKVVMKVVCQERHSFLPIYNQKDGATTMLRYEIELIDEESLASYEIEENKELGSVTQRESLLYNHKSNFETVGGELEESTKLITSLCHLNSEEFQPDSAEVFNKLIHQARYLPYLSLVELFNRSDTLCASGRKHMLDALPHLRSSAAVSLMAELLVHNTLPLSIAKEFLFTISFHSRPHESTISSVNALLLNPIKGLESNILLAISSLVHFFCKFSPNCEKNHDVIQILRHFEKIIENRYQYGEELQKVMYGLKAIGNAGVYTPGILSKLQECIQNPGLPLDLQVVAIEAQRRFPCEVGREFLLNLFINQTYNSQLRISAYLQIMRCPSYYVITGVKKALEKEEVNQVGSFVWSHLQNQKKSSMPSRIEIQAMLQDQELKKKFDNDFRQFSRNYEQSFYLNDYGLGGFVEYNIIFSHVSYIPVTINANISVSVFGELVNIAEVTINIQGFEYYMEKLFWNSGIFSKASIDKILRLFRSVTTNLKEQVDRLPNPVIENFINPKVSMSLKLFGNEVKYVEKIGIENVNSAFNILNPLTIVKSFLSGQELDVVRSFMFIDVRYVAPLSIGFPLVMDAVGTTTVKFNLAGFFNITAFTTDGHLNIDAKLKPSMAMNTLGSMGVDAFLAGTSIKLHNKLFTSTALEGKLNMKGYKLLTLMLDLPMKKSEIFSMENQLEVMNGTEIIPLSGITPGILEDHVCNFPLLDDVLGLQLCTQYLLPNSTMLLESPMLIFTSPIKVRIFLDKSDPSIKKYKFEYKMVELENKTLISVEFDTPEATVERSLKAAVFMDNSSQNYSLIFQSAINQIKAEGKYLNTPQDKSLHFVLDINGQKHIDIALGLKKMEVKHGYMYEPKLLFQINNKRVADLSGFYKWVEKSNVSQCEVNLSFKTNRFVANINGYVSINDVSIYTIMKTEYQFEEKKGETNYLRVELNLANRSNLHMDKYMGLFSIISSAYPQINCGSSVN</sequence>
<comment type="subcellular location">
    <subcellularLocation>
        <location evidence="1">Secreted</location>
    </subcellularLocation>
</comment>
<organism evidence="11">
    <name type="scientific">Clastoptera arizonana</name>
    <name type="common">Arizona spittle bug</name>
    <dbReference type="NCBI Taxonomy" id="38151"/>
    <lineage>
        <taxon>Eukaryota</taxon>
        <taxon>Metazoa</taxon>
        <taxon>Ecdysozoa</taxon>
        <taxon>Arthropoda</taxon>
        <taxon>Hexapoda</taxon>
        <taxon>Insecta</taxon>
        <taxon>Pterygota</taxon>
        <taxon>Neoptera</taxon>
        <taxon>Paraneoptera</taxon>
        <taxon>Hemiptera</taxon>
        <taxon>Auchenorrhyncha</taxon>
        <taxon>Cercopoidea</taxon>
        <taxon>Clastopteridae</taxon>
        <taxon>Clastoptera</taxon>
    </lineage>
</organism>
<dbReference type="AlphaFoldDB" id="A0A1B6E862"/>
<evidence type="ECO:0000313" key="11">
    <source>
        <dbReference type="EMBL" id="JAS34128.1"/>
    </source>
</evidence>
<dbReference type="GO" id="GO:0045735">
    <property type="term" value="F:nutrient reservoir activity"/>
    <property type="evidence" value="ECO:0007669"/>
    <property type="project" value="UniProtKB-KW"/>
</dbReference>
<dbReference type="InterPro" id="IPR015255">
    <property type="entry name" value="Vitellinogen_open_b-sht"/>
</dbReference>
<dbReference type="Pfam" id="PF01347">
    <property type="entry name" value="Vitellogenin_N"/>
    <property type="match status" value="1"/>
</dbReference>
<keyword evidence="6" id="KW-0445">Lipid transport</keyword>
<evidence type="ECO:0000256" key="9">
    <source>
        <dbReference type="PROSITE-ProRule" id="PRU00557"/>
    </source>
</evidence>
<evidence type="ECO:0000256" key="8">
    <source>
        <dbReference type="ARBA" id="ARBA00023180"/>
    </source>
</evidence>
<dbReference type="PANTHER" id="PTHR23345">
    <property type="entry name" value="VITELLOGENIN-RELATED"/>
    <property type="match status" value="1"/>
</dbReference>
<dbReference type="Gene3D" id="1.25.10.20">
    <property type="entry name" value="Vitellinogen, superhelical"/>
    <property type="match status" value="1"/>
</dbReference>
<gene>
    <name evidence="11" type="ORF">g.27272</name>
</gene>
<evidence type="ECO:0000256" key="2">
    <source>
        <dbReference type="ARBA" id="ARBA00022448"/>
    </source>
</evidence>
<dbReference type="Gene3D" id="2.20.50.20">
    <property type="entry name" value="Lipovitellin. Chain A, domain 3"/>
    <property type="match status" value="1"/>
</dbReference>
<dbReference type="SUPFAM" id="SSF48431">
    <property type="entry name" value="Lipovitellin-phosvitin complex, superhelical domain"/>
    <property type="match status" value="1"/>
</dbReference>
<keyword evidence="7" id="KW-1015">Disulfide bond</keyword>
<dbReference type="PROSITE" id="PS51211">
    <property type="entry name" value="VITELLOGENIN"/>
    <property type="match status" value="1"/>
</dbReference>
<evidence type="ECO:0000256" key="4">
    <source>
        <dbReference type="ARBA" id="ARBA00022729"/>
    </source>
</evidence>
<dbReference type="SMART" id="SM00638">
    <property type="entry name" value="LPD_N"/>
    <property type="match status" value="1"/>
</dbReference>
<feature type="non-terminal residue" evidence="11">
    <location>
        <position position="1208"/>
    </location>
</feature>
<dbReference type="InterPro" id="IPR015817">
    <property type="entry name" value="Vitellinogen_open_b-sht_sub1"/>
</dbReference>
<keyword evidence="2" id="KW-0813">Transport</keyword>
<comment type="caution">
    <text evidence="9">Lacks conserved residue(s) required for the propagation of feature annotation.</text>
</comment>
<keyword evidence="5" id="KW-0758">Storage protein</keyword>
<dbReference type="Pfam" id="PF06448">
    <property type="entry name" value="DUF1081"/>
    <property type="match status" value="1"/>
</dbReference>
<dbReference type="InterPro" id="IPR009454">
    <property type="entry name" value="Lipid_transpt_open_b-sht"/>
</dbReference>
<dbReference type="PANTHER" id="PTHR23345:SF15">
    <property type="entry name" value="VITELLOGENIN 1-RELATED"/>
    <property type="match status" value="1"/>
</dbReference>
<dbReference type="SUPFAM" id="SSF56968">
    <property type="entry name" value="Lipovitellin-phosvitin complex, beta-sheet shell regions"/>
    <property type="match status" value="2"/>
</dbReference>
<dbReference type="GO" id="GO:0005319">
    <property type="term" value="F:lipid transporter activity"/>
    <property type="evidence" value="ECO:0007669"/>
    <property type="project" value="InterPro"/>
</dbReference>
<feature type="domain" description="Vitellogenin" evidence="10">
    <location>
        <begin position="51"/>
        <end position="671"/>
    </location>
</feature>
<protein>
    <recommendedName>
        <fullName evidence="10">Vitellogenin domain-containing protein</fullName>
    </recommendedName>
</protein>
<evidence type="ECO:0000256" key="6">
    <source>
        <dbReference type="ARBA" id="ARBA00023055"/>
    </source>
</evidence>
<evidence type="ECO:0000259" key="10">
    <source>
        <dbReference type="PROSITE" id="PS51211"/>
    </source>
</evidence>
<proteinExistence type="predicted"/>
<dbReference type="InterPro" id="IPR050733">
    <property type="entry name" value="Vitellogenin/Apolipophorin"/>
</dbReference>
<keyword evidence="8" id="KW-0325">Glycoprotein</keyword>
<dbReference type="SMART" id="SM01169">
    <property type="entry name" value="DUF1943"/>
    <property type="match status" value="1"/>
</dbReference>
<dbReference type="EMBL" id="GEDC01003170">
    <property type="protein sequence ID" value="JAS34128.1"/>
    <property type="molecule type" value="Transcribed_RNA"/>
</dbReference>
<dbReference type="InterPro" id="IPR001747">
    <property type="entry name" value="Vitellogenin_N"/>
</dbReference>
<dbReference type="Gene3D" id="2.20.80.10">
    <property type="entry name" value="Lipovitellin-phosvitin complex, chain A, domain 4"/>
    <property type="match status" value="1"/>
</dbReference>
<dbReference type="InterPro" id="IPR015819">
    <property type="entry name" value="Lipid_transp_b-sht_shell"/>
</dbReference>
<name>A0A1B6E862_9HEMI</name>
<dbReference type="InterPro" id="IPR011030">
    <property type="entry name" value="Lipovitellin_superhlx_dom"/>
</dbReference>
<evidence type="ECO:0000256" key="7">
    <source>
        <dbReference type="ARBA" id="ARBA00023157"/>
    </source>
</evidence>
<keyword evidence="3" id="KW-0964">Secreted</keyword>